<gene>
    <name evidence="10" type="ORF">J0X19_24540</name>
</gene>
<dbReference type="EMBL" id="JAFLQZ010000036">
    <property type="protein sequence ID" value="MBO0361150.1"/>
    <property type="molecule type" value="Genomic_DNA"/>
</dbReference>
<dbReference type="InterPro" id="IPR000014">
    <property type="entry name" value="PAS"/>
</dbReference>
<dbReference type="Pfam" id="PF08448">
    <property type="entry name" value="PAS_4"/>
    <property type="match status" value="2"/>
</dbReference>
<keyword evidence="6" id="KW-0175">Coiled coil</keyword>
<dbReference type="FunFam" id="3.30.450.20:FF:000099">
    <property type="entry name" value="Sensory box sensor histidine kinase"/>
    <property type="match status" value="2"/>
</dbReference>
<accession>A0A939JF62</accession>
<keyword evidence="11" id="KW-1185">Reference proteome</keyword>
<dbReference type="NCBIfam" id="TIGR00229">
    <property type="entry name" value="sensory_box"/>
    <property type="match status" value="2"/>
</dbReference>
<dbReference type="SUPFAM" id="SSF55874">
    <property type="entry name" value="ATPase domain of HSP90 chaperone/DNA topoisomerase II/histidine kinase"/>
    <property type="match status" value="1"/>
</dbReference>
<evidence type="ECO:0000313" key="11">
    <source>
        <dbReference type="Proteomes" id="UP000664144"/>
    </source>
</evidence>
<feature type="domain" description="PAS" evidence="8">
    <location>
        <begin position="476"/>
        <end position="546"/>
    </location>
</feature>
<protein>
    <recommendedName>
        <fullName evidence="2">histidine kinase</fullName>
        <ecNumber evidence="2">2.7.13.3</ecNumber>
    </recommendedName>
</protein>
<dbReference type="SMART" id="SM00387">
    <property type="entry name" value="HATPase_c"/>
    <property type="match status" value="1"/>
</dbReference>
<dbReference type="Pfam" id="PF08447">
    <property type="entry name" value="PAS_3"/>
    <property type="match status" value="2"/>
</dbReference>
<evidence type="ECO:0000256" key="5">
    <source>
        <dbReference type="ARBA" id="ARBA00022777"/>
    </source>
</evidence>
<dbReference type="Gene3D" id="3.30.565.10">
    <property type="entry name" value="Histidine kinase-like ATPase, C-terminal domain"/>
    <property type="match status" value="1"/>
</dbReference>
<dbReference type="InterPro" id="IPR003661">
    <property type="entry name" value="HisK_dim/P_dom"/>
</dbReference>
<feature type="domain" description="PAC" evidence="9">
    <location>
        <begin position="675"/>
        <end position="727"/>
    </location>
</feature>
<dbReference type="PANTHER" id="PTHR43304">
    <property type="entry name" value="PHYTOCHROME-LIKE PROTEIN CPH1"/>
    <property type="match status" value="1"/>
</dbReference>
<dbReference type="InterPro" id="IPR005467">
    <property type="entry name" value="His_kinase_dom"/>
</dbReference>
<keyword evidence="3" id="KW-0597">Phosphoprotein</keyword>
<dbReference type="InterPro" id="IPR035965">
    <property type="entry name" value="PAS-like_dom_sf"/>
</dbReference>
<proteinExistence type="predicted"/>
<dbReference type="SMART" id="SM00091">
    <property type="entry name" value="PAS"/>
    <property type="match status" value="5"/>
</dbReference>
<dbReference type="GO" id="GO:0000155">
    <property type="term" value="F:phosphorelay sensor kinase activity"/>
    <property type="evidence" value="ECO:0007669"/>
    <property type="project" value="InterPro"/>
</dbReference>
<evidence type="ECO:0000256" key="4">
    <source>
        <dbReference type="ARBA" id="ARBA00022679"/>
    </source>
</evidence>
<dbReference type="SUPFAM" id="SSF55785">
    <property type="entry name" value="PYP-like sensor domain (PAS domain)"/>
    <property type="match status" value="5"/>
</dbReference>
<dbReference type="Pfam" id="PF02518">
    <property type="entry name" value="HATPase_c"/>
    <property type="match status" value="1"/>
</dbReference>
<dbReference type="Proteomes" id="UP000664144">
    <property type="component" value="Unassembled WGS sequence"/>
</dbReference>
<feature type="coiled-coil region" evidence="6">
    <location>
        <begin position="268"/>
        <end position="327"/>
    </location>
</feature>
<dbReference type="SUPFAM" id="SSF47384">
    <property type="entry name" value="Homodimeric domain of signal transducing histidine kinase"/>
    <property type="match status" value="1"/>
</dbReference>
<dbReference type="InterPro" id="IPR052162">
    <property type="entry name" value="Sensor_kinase/Photoreceptor"/>
</dbReference>
<feature type="domain" description="PAC" evidence="9">
    <location>
        <begin position="549"/>
        <end position="601"/>
    </location>
</feature>
<feature type="domain" description="Histidine kinase" evidence="7">
    <location>
        <begin position="773"/>
        <end position="990"/>
    </location>
</feature>
<feature type="coiled-coil region" evidence="6">
    <location>
        <begin position="718"/>
        <end position="766"/>
    </location>
</feature>
<dbReference type="InterPro" id="IPR001610">
    <property type="entry name" value="PAC"/>
</dbReference>
<feature type="domain" description="PAS" evidence="8">
    <location>
        <begin position="602"/>
        <end position="672"/>
    </location>
</feature>
<dbReference type="EC" id="2.7.13.3" evidence="2"/>
<dbReference type="PROSITE" id="PS50112">
    <property type="entry name" value="PAS"/>
    <property type="match status" value="2"/>
</dbReference>
<evidence type="ECO:0000313" key="10">
    <source>
        <dbReference type="EMBL" id="MBO0361150.1"/>
    </source>
</evidence>
<dbReference type="SMART" id="SM00086">
    <property type="entry name" value="PAC"/>
    <property type="match status" value="3"/>
</dbReference>
<keyword evidence="4" id="KW-0808">Transferase</keyword>
<dbReference type="InterPro" id="IPR004358">
    <property type="entry name" value="Sig_transdc_His_kin-like_C"/>
</dbReference>
<dbReference type="InterPro" id="IPR036097">
    <property type="entry name" value="HisK_dim/P_sf"/>
</dbReference>
<dbReference type="InterPro" id="IPR000700">
    <property type="entry name" value="PAS-assoc_C"/>
</dbReference>
<dbReference type="PROSITE" id="PS50113">
    <property type="entry name" value="PAC"/>
    <property type="match status" value="2"/>
</dbReference>
<dbReference type="CDD" id="cd00082">
    <property type="entry name" value="HisKA"/>
    <property type="match status" value="1"/>
</dbReference>
<name>A0A939JF62_9BACT</name>
<dbReference type="PANTHER" id="PTHR43304:SF1">
    <property type="entry name" value="PAC DOMAIN-CONTAINING PROTEIN"/>
    <property type="match status" value="1"/>
</dbReference>
<reference evidence="10" key="1">
    <citation type="submission" date="2021-03" db="EMBL/GenBank/DDBJ databases">
        <authorList>
            <person name="Kim M.K."/>
        </authorList>
    </citation>
    <scope>NUCLEOTIDE SEQUENCE</scope>
    <source>
        <strain evidence="10">BT186</strain>
    </source>
</reference>
<dbReference type="Gene3D" id="3.30.450.20">
    <property type="entry name" value="PAS domain"/>
    <property type="match status" value="5"/>
</dbReference>
<dbReference type="InterPro" id="IPR013656">
    <property type="entry name" value="PAS_4"/>
</dbReference>
<evidence type="ECO:0000259" key="9">
    <source>
        <dbReference type="PROSITE" id="PS50113"/>
    </source>
</evidence>
<evidence type="ECO:0000256" key="6">
    <source>
        <dbReference type="SAM" id="Coils"/>
    </source>
</evidence>
<dbReference type="PROSITE" id="PS50109">
    <property type="entry name" value="HIS_KIN"/>
    <property type="match status" value="1"/>
</dbReference>
<dbReference type="AlphaFoldDB" id="A0A939JF62"/>
<evidence type="ECO:0000259" key="8">
    <source>
        <dbReference type="PROSITE" id="PS50112"/>
    </source>
</evidence>
<dbReference type="Pfam" id="PF13426">
    <property type="entry name" value="PAS_9"/>
    <property type="match status" value="1"/>
</dbReference>
<dbReference type="CDD" id="cd00130">
    <property type="entry name" value="PAS"/>
    <property type="match status" value="2"/>
</dbReference>
<organism evidence="10 11">
    <name type="scientific">Hymenobacter telluris</name>
    <dbReference type="NCBI Taxonomy" id="2816474"/>
    <lineage>
        <taxon>Bacteria</taxon>
        <taxon>Pseudomonadati</taxon>
        <taxon>Bacteroidota</taxon>
        <taxon>Cytophagia</taxon>
        <taxon>Cytophagales</taxon>
        <taxon>Hymenobacteraceae</taxon>
        <taxon>Hymenobacter</taxon>
    </lineage>
</organism>
<evidence type="ECO:0000259" key="7">
    <source>
        <dbReference type="PROSITE" id="PS50109"/>
    </source>
</evidence>
<comment type="caution">
    <text evidence="10">The sequence shown here is derived from an EMBL/GenBank/DDBJ whole genome shotgun (WGS) entry which is preliminary data.</text>
</comment>
<dbReference type="InterPro" id="IPR003594">
    <property type="entry name" value="HATPase_dom"/>
</dbReference>
<comment type="catalytic activity">
    <reaction evidence="1">
        <text>ATP + protein L-histidine = ADP + protein N-phospho-L-histidine.</text>
        <dbReference type="EC" id="2.7.13.3"/>
    </reaction>
</comment>
<evidence type="ECO:0000256" key="1">
    <source>
        <dbReference type="ARBA" id="ARBA00000085"/>
    </source>
</evidence>
<evidence type="ECO:0000256" key="2">
    <source>
        <dbReference type="ARBA" id="ARBA00012438"/>
    </source>
</evidence>
<dbReference type="InterPro" id="IPR036890">
    <property type="entry name" value="HATPase_C_sf"/>
</dbReference>
<dbReference type="SMART" id="SM00388">
    <property type="entry name" value="HisKA"/>
    <property type="match status" value="1"/>
</dbReference>
<dbReference type="RefSeq" id="WP_206987050.1">
    <property type="nucleotide sequence ID" value="NZ_JAFLQZ010000036.1"/>
</dbReference>
<dbReference type="PRINTS" id="PR00344">
    <property type="entry name" value="BCTRLSENSOR"/>
</dbReference>
<dbReference type="Gene3D" id="1.10.287.130">
    <property type="match status" value="1"/>
</dbReference>
<evidence type="ECO:0000256" key="3">
    <source>
        <dbReference type="ARBA" id="ARBA00022553"/>
    </source>
</evidence>
<sequence>MLITTSLPDYQQVFRVLPGNHLLLTPKGKVVDCSAGFAQLAGQPLSEIAGRNSWHVWPATPNNTKPIAAVLAQVQETRQPGTLLLPNQRLTYTPVLSEGDELRYIVQSIEHLATPAPAAATVPATNQPPGAATETALHQALADADAQRARLQSLFMQAPAAIAVLHGPEHVFTLANQGYQELVGARPLLGKTIREGLPELEGQVFYNLLDQVYRTGETFYGNEMVAHLDRQNNGQSAPYYFNFIYQAIRDAAGAVEGVLVFAFDMTESVLSRKQVEQSENELQHANEELATLNEELQTANEEFHASNSELLSTQDQLKALNLELEERVRRRTRAQDLAQQEVERQRLRLERFFMQVPAAICVFDGPDFVFELTNPAYQQMFPGRPMLGKPLLEVMPTIKDYPAWRTLQEVYATGVTHEEKSIPIPIARTEGGPLEEAYFNYTQQARFDAQGKIDGVLVFAYEVTDQVRARQREQQTARAFETMTNAIPHQVWTSTARGDMDYYNQQWYAYTGSTFEQASGQGWQQFCHPDDLPRQQTQWAEAVREGRPYQVEARLRSQQGNYRWFLIRAQPFRNEQGKITKWFGANTDIHEQKHLEQKLVESEQYFRLMADRAPVMIWVTGPDGHCLYLNQQWYDYTGQQEAEALGFGWTNAIHPAEAEQAGAAFRDANARRVPYNMVFRLKTKQGTYRWVVDAGLPKFDSNGEFEGFVGSVVDIHERKMAEQALRLASQKLATTNKELRAANQQSQQANADLAETNEQLTRINQDLDNFVYTASHDLRQPVNNLAGVFEELKRSATFHDPEAEQLIEMFEGALHQIHSTIQGLAEVVHVERRNEQFTPEAVELLPLTNGVIQSIQSQATALQAEFQLDFSAVPTICFARLNLQSILYNLLSNALKYAHPDRPPVVRVATELLPDGSPVLLVQDNGLGLDLARYGNDLFKMFRRFHDHVTGSGMGLYLVNRIVQQAGGRIEVDSTLGVGTTFRIYPREQQRNEVVE</sequence>
<dbReference type="InterPro" id="IPR013655">
    <property type="entry name" value="PAS_fold_3"/>
</dbReference>
<keyword evidence="5" id="KW-0418">Kinase</keyword>